<dbReference type="AlphaFoldDB" id="A0A926ILM3"/>
<keyword evidence="7 8" id="KW-0472">Membrane</keyword>
<evidence type="ECO:0000256" key="8">
    <source>
        <dbReference type="SAM" id="Phobius"/>
    </source>
</evidence>
<keyword evidence="5 8" id="KW-0812">Transmembrane</keyword>
<feature type="transmembrane region" description="Helical" evidence="8">
    <location>
        <begin position="35"/>
        <end position="54"/>
    </location>
</feature>
<organism evidence="10 11">
    <name type="scientific">Wansuia hejianensis</name>
    <dbReference type="NCBI Taxonomy" id="2763667"/>
    <lineage>
        <taxon>Bacteria</taxon>
        <taxon>Bacillati</taxon>
        <taxon>Bacillota</taxon>
        <taxon>Clostridia</taxon>
        <taxon>Lachnospirales</taxon>
        <taxon>Lachnospiraceae</taxon>
        <taxon>Wansuia</taxon>
    </lineage>
</organism>
<protein>
    <submittedName>
        <fullName evidence="10">Motility protein A</fullName>
    </submittedName>
</protein>
<dbReference type="Proteomes" id="UP000601522">
    <property type="component" value="Unassembled WGS sequence"/>
</dbReference>
<dbReference type="InterPro" id="IPR002898">
    <property type="entry name" value="MotA_ExbB_proton_chnl"/>
</dbReference>
<dbReference type="InterPro" id="IPR000540">
    <property type="entry name" value="Flag_MotA_CS"/>
</dbReference>
<evidence type="ECO:0000259" key="9">
    <source>
        <dbReference type="Pfam" id="PF01618"/>
    </source>
</evidence>
<reference evidence="10 11" key="1">
    <citation type="submission" date="2020-08" db="EMBL/GenBank/DDBJ databases">
        <title>Genome public.</title>
        <authorList>
            <person name="Liu C."/>
            <person name="Sun Q."/>
        </authorList>
    </citation>
    <scope>NUCLEOTIDE SEQUENCE [LARGE SCALE GENOMIC DNA]</scope>
    <source>
        <strain evidence="10 11">NSJ-26</strain>
    </source>
</reference>
<dbReference type="PANTHER" id="PTHR30433:SF2">
    <property type="entry name" value="MOTILITY PROTEIN A"/>
    <property type="match status" value="1"/>
</dbReference>
<dbReference type="GO" id="GO:0006935">
    <property type="term" value="P:chemotaxis"/>
    <property type="evidence" value="ECO:0007669"/>
    <property type="project" value="InterPro"/>
</dbReference>
<evidence type="ECO:0000313" key="11">
    <source>
        <dbReference type="Proteomes" id="UP000601522"/>
    </source>
</evidence>
<evidence type="ECO:0000256" key="7">
    <source>
        <dbReference type="ARBA" id="ARBA00023136"/>
    </source>
</evidence>
<keyword evidence="3" id="KW-0813">Transport</keyword>
<gene>
    <name evidence="10" type="ORF">H8689_03945</name>
</gene>
<proteinExistence type="inferred from homology"/>
<dbReference type="PROSITE" id="PS01307">
    <property type="entry name" value="MOTA"/>
    <property type="match status" value="1"/>
</dbReference>
<evidence type="ECO:0000256" key="5">
    <source>
        <dbReference type="ARBA" id="ARBA00022692"/>
    </source>
</evidence>
<keyword evidence="4" id="KW-1003">Cell membrane</keyword>
<evidence type="ECO:0000256" key="2">
    <source>
        <dbReference type="ARBA" id="ARBA00008038"/>
    </source>
</evidence>
<name>A0A926ILM3_9FIRM</name>
<dbReference type="EMBL" id="JACRTK010000001">
    <property type="protein sequence ID" value="MBC8590294.1"/>
    <property type="molecule type" value="Genomic_DNA"/>
</dbReference>
<comment type="subcellular location">
    <subcellularLocation>
        <location evidence="1">Cell membrane</location>
        <topology evidence="1">Multi-pass membrane protein</topology>
    </subcellularLocation>
</comment>
<evidence type="ECO:0000256" key="4">
    <source>
        <dbReference type="ARBA" id="ARBA00022475"/>
    </source>
</evidence>
<dbReference type="GO" id="GO:0005886">
    <property type="term" value="C:plasma membrane"/>
    <property type="evidence" value="ECO:0007669"/>
    <property type="project" value="UniProtKB-SubCell"/>
</dbReference>
<comment type="similarity">
    <text evidence="2">Belongs to the MotA family.</text>
</comment>
<feature type="transmembrane region" description="Helical" evidence="8">
    <location>
        <begin position="153"/>
        <end position="173"/>
    </location>
</feature>
<accession>A0A926ILM3</accession>
<evidence type="ECO:0000313" key="10">
    <source>
        <dbReference type="EMBL" id="MBC8590294.1"/>
    </source>
</evidence>
<dbReference type="InterPro" id="IPR047055">
    <property type="entry name" value="MotA-like"/>
</dbReference>
<dbReference type="Pfam" id="PF01618">
    <property type="entry name" value="MotA_ExbB"/>
    <property type="match status" value="1"/>
</dbReference>
<feature type="transmembrane region" description="Helical" evidence="8">
    <location>
        <begin position="179"/>
        <end position="201"/>
    </location>
</feature>
<keyword evidence="11" id="KW-1185">Reference proteome</keyword>
<dbReference type="PANTHER" id="PTHR30433">
    <property type="entry name" value="CHEMOTAXIS PROTEIN MOTA"/>
    <property type="match status" value="1"/>
</dbReference>
<comment type="caution">
    <text evidence="10">The sequence shown here is derived from an EMBL/GenBank/DDBJ whole genome shotgun (WGS) entry which is preliminary data.</text>
</comment>
<evidence type="ECO:0000256" key="3">
    <source>
        <dbReference type="ARBA" id="ARBA00022448"/>
    </source>
</evidence>
<evidence type="ECO:0000256" key="6">
    <source>
        <dbReference type="ARBA" id="ARBA00022989"/>
    </source>
</evidence>
<feature type="domain" description="MotA/TolQ/ExbB proton channel" evidence="9">
    <location>
        <begin position="102"/>
        <end position="216"/>
    </location>
</feature>
<evidence type="ECO:0000256" key="1">
    <source>
        <dbReference type="ARBA" id="ARBA00004651"/>
    </source>
</evidence>
<keyword evidence="6 8" id="KW-1133">Transmembrane helix</keyword>
<dbReference type="GO" id="GO:0071978">
    <property type="term" value="P:bacterial-type flagellum-dependent swarming motility"/>
    <property type="evidence" value="ECO:0007669"/>
    <property type="project" value="InterPro"/>
</dbReference>
<sequence>MKKNNMPIIGLILGIALVIWSITMSGDILNFVDFPSIVITILGSFCALMISFPLKALKRVPKLLKVLLNPPKDHRKALVIQFTDLARKARKDGLLALEDDIRQIDDELLVSGMQMVVDGVEPEIIEEIMRLKLDAIEQRHRVGQKVFIKWGELAPAFGMIGTLIGLIIMLSQLDDPSTIGTGMATALLTTFYGALLANLVFIPVASNLGEQTDEEVFTGEMIIEGVLSIQAGNNPRILEEKLITYLSSAEQASLKQESEMSGAGSNE</sequence>
<dbReference type="RefSeq" id="WP_249323112.1">
    <property type="nucleotide sequence ID" value="NZ_JACRTK010000001.1"/>
</dbReference>